<evidence type="ECO:0000313" key="3">
    <source>
        <dbReference type="Proteomes" id="UP001501581"/>
    </source>
</evidence>
<name>A0ABP4EJ72_9ACTN</name>
<dbReference type="EMBL" id="BAAALG010000011">
    <property type="protein sequence ID" value="GAA1107603.1"/>
    <property type="molecule type" value="Genomic_DNA"/>
</dbReference>
<dbReference type="SUPFAM" id="SSF140931">
    <property type="entry name" value="Fic-like"/>
    <property type="match status" value="1"/>
</dbReference>
<evidence type="ECO:0000259" key="1">
    <source>
        <dbReference type="PROSITE" id="PS51459"/>
    </source>
</evidence>
<dbReference type="Gene3D" id="1.10.3290.10">
    <property type="entry name" value="Fido-like domain"/>
    <property type="match status" value="1"/>
</dbReference>
<feature type="domain" description="Fido" evidence="1">
    <location>
        <begin position="107"/>
        <end position="262"/>
    </location>
</feature>
<reference evidence="3" key="1">
    <citation type="journal article" date="2019" name="Int. J. Syst. Evol. Microbiol.">
        <title>The Global Catalogue of Microorganisms (GCM) 10K type strain sequencing project: providing services to taxonomists for standard genome sequencing and annotation.</title>
        <authorList>
            <consortium name="The Broad Institute Genomics Platform"/>
            <consortium name="The Broad Institute Genome Sequencing Center for Infectious Disease"/>
            <person name="Wu L."/>
            <person name="Ma J."/>
        </authorList>
    </citation>
    <scope>NUCLEOTIDE SEQUENCE [LARGE SCALE GENOMIC DNA]</scope>
    <source>
        <strain evidence="3">JCM 13008</strain>
    </source>
</reference>
<keyword evidence="3" id="KW-1185">Reference proteome</keyword>
<dbReference type="InterPro" id="IPR036597">
    <property type="entry name" value="Fido-like_dom_sf"/>
</dbReference>
<dbReference type="PANTHER" id="PTHR13504">
    <property type="entry name" value="FIDO DOMAIN-CONTAINING PROTEIN DDB_G0283145"/>
    <property type="match status" value="1"/>
</dbReference>
<dbReference type="PROSITE" id="PS51459">
    <property type="entry name" value="FIDO"/>
    <property type="match status" value="1"/>
</dbReference>
<dbReference type="InterPro" id="IPR040198">
    <property type="entry name" value="Fido_containing"/>
</dbReference>
<dbReference type="RefSeq" id="WP_343995578.1">
    <property type="nucleotide sequence ID" value="NZ_BAAALG010000011.1"/>
</dbReference>
<proteinExistence type="predicted"/>
<dbReference type="InterPro" id="IPR003812">
    <property type="entry name" value="Fido"/>
</dbReference>
<dbReference type="PANTHER" id="PTHR13504:SF38">
    <property type="entry name" value="FIDO DOMAIN-CONTAINING PROTEIN"/>
    <property type="match status" value="1"/>
</dbReference>
<dbReference type="Proteomes" id="UP001501581">
    <property type="component" value="Unassembled WGS sequence"/>
</dbReference>
<comment type="caution">
    <text evidence="2">The sequence shown here is derived from an EMBL/GenBank/DDBJ whole genome shotgun (WGS) entry which is preliminary data.</text>
</comment>
<accession>A0ABP4EJ72</accession>
<organism evidence="2 3">
    <name type="scientific">Nocardioides dubius</name>
    <dbReference type="NCBI Taxonomy" id="317019"/>
    <lineage>
        <taxon>Bacteria</taxon>
        <taxon>Bacillati</taxon>
        <taxon>Actinomycetota</taxon>
        <taxon>Actinomycetes</taxon>
        <taxon>Propionibacteriales</taxon>
        <taxon>Nocardioidaceae</taxon>
        <taxon>Nocardioides</taxon>
    </lineage>
</organism>
<protein>
    <submittedName>
        <fullName evidence="2">Fic family protein</fullName>
    </submittedName>
</protein>
<gene>
    <name evidence="2" type="ORF">GCM10009668_29540</name>
</gene>
<sequence>MDREGNAFSYVLPDEVLAASEQISRDASGHITVSEQVTNPATRDRYLVNSLIEEAITSSQLEGAATTRRVAKEMLRSRRQPRDHGERGIYNNFLAMRHIAELREERLTPELVCQIHRIVTDGTLSSTEKAGQLQSVDDERIAVWDEFGTLLHRPPPAGELPQRLQRLCDFANGGEEERYMPPVLRAIAVHFMVGYDHYFEDGNGRTARALFYWVMLRNGYWLTEFLSISRILKGAPSQYGRSFLLTEQDDGDLTHFFIYHLAVIDRAVRELHEYLAQKAEQQRTLSGMLKIPGSNNHRQIALLERALREPDTEFSVQGHAGSHGVSGETARQDLMDLEHRGLLQRSKRARQFVWTAAPDLDGALRSQ</sequence>
<dbReference type="Pfam" id="PF02661">
    <property type="entry name" value="Fic"/>
    <property type="match status" value="1"/>
</dbReference>
<evidence type="ECO:0000313" key="2">
    <source>
        <dbReference type="EMBL" id="GAA1107603.1"/>
    </source>
</evidence>